<evidence type="ECO:0000313" key="12">
    <source>
        <dbReference type="Proteomes" id="UP000321479"/>
    </source>
</evidence>
<comment type="catalytic activity">
    <reaction evidence="10">
        <text>7,8-dihydroneopterin 3'-triphosphate + H2O = 6-carboxy-5,6,7,8-tetrahydropterin + triphosphate + acetaldehyde + 2 H(+)</text>
        <dbReference type="Rhea" id="RHEA:27966"/>
        <dbReference type="ChEBI" id="CHEBI:15343"/>
        <dbReference type="ChEBI" id="CHEBI:15377"/>
        <dbReference type="ChEBI" id="CHEBI:15378"/>
        <dbReference type="ChEBI" id="CHEBI:18036"/>
        <dbReference type="ChEBI" id="CHEBI:58462"/>
        <dbReference type="ChEBI" id="CHEBI:61032"/>
        <dbReference type="EC" id="4.1.2.50"/>
    </reaction>
</comment>
<gene>
    <name evidence="11" type="ORF">FRZ54_07085</name>
</gene>
<protein>
    <recommendedName>
        <fullName evidence="5">6-carboxy-5,6,7,8-tetrahydropterin synthase</fullName>
        <ecNumber evidence="4">4.1.2.50</ecNumber>
    </recommendedName>
    <alternativeName>
        <fullName evidence="9">Queuosine biosynthesis protein QueD</fullName>
    </alternativeName>
</protein>
<evidence type="ECO:0000256" key="2">
    <source>
        <dbReference type="ARBA" id="ARBA00005061"/>
    </source>
</evidence>
<dbReference type="InterPro" id="IPR007115">
    <property type="entry name" value="6-PTP_synth/QueD"/>
</dbReference>
<name>A0A5B8UUC1_9SPHI</name>
<dbReference type="AlphaFoldDB" id="A0A5B8UUC1"/>
<dbReference type="OrthoDB" id="9804698at2"/>
<comment type="similarity">
    <text evidence="3">Belongs to the PTPS family. QueD subfamily.</text>
</comment>
<dbReference type="EC" id="4.1.2.50" evidence="4"/>
<dbReference type="UniPathway" id="UPA00391"/>
<evidence type="ECO:0000256" key="4">
    <source>
        <dbReference type="ARBA" id="ARBA00012982"/>
    </source>
</evidence>
<dbReference type="KEGG" id="mgin:FRZ54_07085"/>
<evidence type="ECO:0000256" key="6">
    <source>
        <dbReference type="ARBA" id="ARBA00022723"/>
    </source>
</evidence>
<comment type="cofactor">
    <cofactor evidence="1">
        <name>Zn(2+)</name>
        <dbReference type="ChEBI" id="CHEBI:29105"/>
    </cofactor>
</comment>
<evidence type="ECO:0000256" key="5">
    <source>
        <dbReference type="ARBA" id="ARBA00018141"/>
    </source>
</evidence>
<keyword evidence="7" id="KW-0862">Zinc</keyword>
<evidence type="ECO:0000313" key="11">
    <source>
        <dbReference type="EMBL" id="QEC62355.1"/>
    </source>
</evidence>
<dbReference type="Proteomes" id="UP000321479">
    <property type="component" value="Chromosome"/>
</dbReference>
<dbReference type="PANTHER" id="PTHR12589">
    <property type="entry name" value="PYRUVOYL TETRAHYDROBIOPTERIN SYNTHASE"/>
    <property type="match status" value="1"/>
</dbReference>
<evidence type="ECO:0000256" key="9">
    <source>
        <dbReference type="ARBA" id="ARBA00031449"/>
    </source>
</evidence>
<keyword evidence="6" id="KW-0479">Metal-binding</keyword>
<evidence type="ECO:0000256" key="3">
    <source>
        <dbReference type="ARBA" id="ARBA00008900"/>
    </source>
</evidence>
<keyword evidence="12" id="KW-1185">Reference proteome</keyword>
<evidence type="ECO:0000256" key="10">
    <source>
        <dbReference type="ARBA" id="ARBA00048807"/>
    </source>
</evidence>
<evidence type="ECO:0000256" key="1">
    <source>
        <dbReference type="ARBA" id="ARBA00001947"/>
    </source>
</evidence>
<dbReference type="EMBL" id="CP042436">
    <property type="protein sequence ID" value="QEC62355.1"/>
    <property type="molecule type" value="Genomic_DNA"/>
</dbReference>
<dbReference type="RefSeq" id="WP_147030932.1">
    <property type="nucleotide sequence ID" value="NZ_CP042436.1"/>
</dbReference>
<sequence>MIRITKIFYFEMAHALHGYNGACRHIHGHSYELHVTIASVKGEDTYLQSPGFIIDFKELKKIINLAVIEKFDHKLVLSQAYLSKFPAVMLQENLEILEVEPSVENLLLFSRKAICKVLPPLLSLQGLKLYETRDSYAEWLASIN</sequence>
<dbReference type="GO" id="GO:0046872">
    <property type="term" value="F:metal ion binding"/>
    <property type="evidence" value="ECO:0007669"/>
    <property type="project" value="UniProtKB-KW"/>
</dbReference>
<comment type="pathway">
    <text evidence="2">Purine metabolism; 7-cyano-7-deazaguanine biosynthesis.</text>
</comment>
<keyword evidence="8" id="KW-0456">Lyase</keyword>
<organism evidence="11 12">
    <name type="scientific">Mucilaginibacter ginsenosidivorans</name>
    <dbReference type="NCBI Taxonomy" id="398053"/>
    <lineage>
        <taxon>Bacteria</taxon>
        <taxon>Pseudomonadati</taxon>
        <taxon>Bacteroidota</taxon>
        <taxon>Sphingobacteriia</taxon>
        <taxon>Sphingobacteriales</taxon>
        <taxon>Sphingobacteriaceae</taxon>
        <taxon>Mucilaginibacter</taxon>
    </lineage>
</organism>
<reference evidence="11 12" key="1">
    <citation type="journal article" date="2017" name="Curr. Microbiol.">
        <title>Mucilaginibacter ginsenosidivorans sp. nov., Isolated from Soil of Ginseng Field.</title>
        <authorList>
            <person name="Kim M.M."/>
            <person name="Siddiqi M.Z."/>
            <person name="Im W.T."/>
        </authorList>
    </citation>
    <scope>NUCLEOTIDE SEQUENCE [LARGE SCALE GENOMIC DNA]</scope>
    <source>
        <strain evidence="11 12">Gsoil 3017</strain>
    </source>
</reference>
<dbReference type="GO" id="GO:0070497">
    <property type="term" value="F:6-carboxytetrahydropterin synthase activity"/>
    <property type="evidence" value="ECO:0007669"/>
    <property type="project" value="UniProtKB-EC"/>
</dbReference>
<dbReference type="SUPFAM" id="SSF55620">
    <property type="entry name" value="Tetrahydrobiopterin biosynthesis enzymes-like"/>
    <property type="match status" value="1"/>
</dbReference>
<proteinExistence type="inferred from homology"/>
<dbReference type="PANTHER" id="PTHR12589:SF7">
    <property type="entry name" value="6-PYRUVOYL TETRAHYDROBIOPTERIN SYNTHASE"/>
    <property type="match status" value="1"/>
</dbReference>
<dbReference type="Pfam" id="PF01242">
    <property type="entry name" value="PTPS"/>
    <property type="match status" value="1"/>
</dbReference>
<evidence type="ECO:0000256" key="8">
    <source>
        <dbReference type="ARBA" id="ARBA00023239"/>
    </source>
</evidence>
<accession>A0A5B8UUC1</accession>
<dbReference type="Gene3D" id="3.30.479.10">
    <property type="entry name" value="6-pyruvoyl tetrahydropterin synthase/QueD"/>
    <property type="match status" value="1"/>
</dbReference>
<evidence type="ECO:0000256" key="7">
    <source>
        <dbReference type="ARBA" id="ARBA00022833"/>
    </source>
</evidence>
<dbReference type="InterPro" id="IPR038418">
    <property type="entry name" value="6-PTP_synth/QueD_sf"/>
</dbReference>